<proteinExistence type="predicted"/>
<evidence type="ECO:0000313" key="1">
    <source>
        <dbReference type="EMBL" id="AOW03474.1"/>
    </source>
</evidence>
<dbReference type="VEuPathDB" id="FungiDB:YALI1_D02710g"/>
<dbReference type="EMBL" id="CP017556">
    <property type="protein sequence ID" value="AOW03474.1"/>
    <property type="molecule type" value="Genomic_DNA"/>
</dbReference>
<gene>
    <name evidence="1" type="ORF">YALI1_D02710g</name>
</gene>
<dbReference type="AlphaFoldDB" id="A0A1D8NCW1"/>
<reference evidence="1 2" key="1">
    <citation type="journal article" date="2016" name="PLoS ONE">
        <title>Sequence Assembly of Yarrowia lipolytica Strain W29/CLIB89 Shows Transposable Element Diversity.</title>
        <authorList>
            <person name="Magnan C."/>
            <person name="Yu J."/>
            <person name="Chang I."/>
            <person name="Jahn E."/>
            <person name="Kanomata Y."/>
            <person name="Wu J."/>
            <person name="Zeller M."/>
            <person name="Oakes M."/>
            <person name="Baldi P."/>
            <person name="Sandmeyer S."/>
        </authorList>
    </citation>
    <scope>NUCLEOTIDE SEQUENCE [LARGE SCALE GENOMIC DNA]</scope>
    <source>
        <strain evidence="2">CLIB89(W29)</strain>
    </source>
</reference>
<dbReference type="RefSeq" id="XP_068138680.1">
    <property type="nucleotide sequence ID" value="XM_068282579.1"/>
</dbReference>
<dbReference type="GeneID" id="94583203"/>
<sequence>MIMIRKNNAVGLSIASKTPGHLSGRFIVHHNSLDPLFTYCKVRSTRPIREILSGGVHDPSACGSTFRLHWLLMSIKLRAPSERHLSDILELL</sequence>
<name>A0A1D8NCW1_YARLL</name>
<dbReference type="Proteomes" id="UP000182444">
    <property type="component" value="Chromosome 1D"/>
</dbReference>
<organism evidence="1 2">
    <name type="scientific">Yarrowia lipolytica</name>
    <name type="common">Candida lipolytica</name>
    <dbReference type="NCBI Taxonomy" id="4952"/>
    <lineage>
        <taxon>Eukaryota</taxon>
        <taxon>Fungi</taxon>
        <taxon>Dikarya</taxon>
        <taxon>Ascomycota</taxon>
        <taxon>Saccharomycotina</taxon>
        <taxon>Dipodascomycetes</taxon>
        <taxon>Dipodascales</taxon>
        <taxon>Dipodascales incertae sedis</taxon>
        <taxon>Yarrowia</taxon>
    </lineage>
</organism>
<evidence type="ECO:0000313" key="2">
    <source>
        <dbReference type="Proteomes" id="UP000182444"/>
    </source>
</evidence>
<protein>
    <submittedName>
        <fullName evidence="1">Uncharacterized protein</fullName>
    </submittedName>
</protein>
<accession>A0A1D8NCW1</accession>